<dbReference type="GeneTree" id="ENSGT00940000156707"/>
<dbReference type="Gene3D" id="3.30.40.10">
    <property type="entry name" value="Zinc/RING finger domain, C3HC4 (zinc finger)"/>
    <property type="match status" value="1"/>
</dbReference>
<keyword evidence="2" id="KW-0479">Metal-binding</keyword>
<evidence type="ECO:0000256" key="3">
    <source>
        <dbReference type="ARBA" id="ARBA00022737"/>
    </source>
</evidence>
<evidence type="ECO:0000256" key="2">
    <source>
        <dbReference type="ARBA" id="ARBA00022723"/>
    </source>
</evidence>
<dbReference type="InterPro" id="IPR019787">
    <property type="entry name" value="Znf_PHD-finger"/>
</dbReference>
<dbReference type="GO" id="GO:0044666">
    <property type="term" value="C:MLL3/4 complex"/>
    <property type="evidence" value="ECO:0007669"/>
    <property type="project" value="TreeGrafter"/>
</dbReference>
<dbReference type="Pfam" id="PF00628">
    <property type="entry name" value="PHD"/>
    <property type="match status" value="1"/>
</dbReference>
<feature type="compositionally biased region" description="Acidic residues" evidence="9">
    <location>
        <begin position="199"/>
        <end position="209"/>
    </location>
</feature>
<feature type="compositionally biased region" description="Basic and acidic residues" evidence="9">
    <location>
        <begin position="62"/>
        <end position="76"/>
    </location>
</feature>
<feature type="compositionally biased region" description="Basic and acidic residues" evidence="9">
    <location>
        <begin position="748"/>
        <end position="768"/>
    </location>
</feature>
<feature type="compositionally biased region" description="Basic residues" evidence="9">
    <location>
        <begin position="287"/>
        <end position="300"/>
    </location>
</feature>
<feature type="domain" description="PHD-type" evidence="10">
    <location>
        <begin position="413"/>
        <end position="446"/>
    </location>
</feature>
<dbReference type="GO" id="GO:0003713">
    <property type="term" value="F:transcription coactivator activity"/>
    <property type="evidence" value="ECO:0007669"/>
    <property type="project" value="TreeGrafter"/>
</dbReference>
<feature type="compositionally biased region" description="Low complexity" evidence="9">
    <location>
        <begin position="36"/>
        <end position="47"/>
    </location>
</feature>
<keyword evidence="4" id="KW-0863">Zinc-finger</keyword>
<protein>
    <recommendedName>
        <fullName evidence="10">PHD-type domain-containing protein</fullName>
    </recommendedName>
</protein>
<keyword evidence="7" id="KW-0804">Transcription</keyword>
<evidence type="ECO:0000256" key="7">
    <source>
        <dbReference type="ARBA" id="ARBA00023163"/>
    </source>
</evidence>
<reference evidence="11" key="3">
    <citation type="submission" date="2025-08" db="UniProtKB">
        <authorList>
            <consortium name="Ensembl"/>
        </authorList>
    </citation>
    <scope>IDENTIFICATION</scope>
    <source>
        <strain evidence="11">JP 163 A</strain>
    </source>
</reference>
<keyword evidence="5" id="KW-0862">Zinc</keyword>
<dbReference type="GO" id="GO:0008270">
    <property type="term" value="F:zinc ion binding"/>
    <property type="evidence" value="ECO:0007669"/>
    <property type="project" value="UniProtKB-KW"/>
</dbReference>
<keyword evidence="12" id="KW-1185">Reference proteome</keyword>
<dbReference type="SUPFAM" id="SSF57903">
    <property type="entry name" value="FYVE/PHD zinc finger"/>
    <property type="match status" value="1"/>
</dbReference>
<feature type="region of interest" description="Disordered" evidence="9">
    <location>
        <begin position="61"/>
        <end position="325"/>
    </location>
</feature>
<dbReference type="InterPro" id="IPR013083">
    <property type="entry name" value="Znf_RING/FYVE/PHD"/>
</dbReference>
<dbReference type="STRING" id="8083.ENSXMAP00000035304"/>
<accession>A0A3B5QVN9</accession>
<feature type="compositionally biased region" description="Polar residues" evidence="9">
    <location>
        <begin position="115"/>
        <end position="129"/>
    </location>
</feature>
<dbReference type="InterPro" id="IPR011011">
    <property type="entry name" value="Znf_FYVE_PHD"/>
</dbReference>
<dbReference type="PANTHER" id="PTHR45888:SF6">
    <property type="entry name" value="HL01030P-RELATED"/>
    <property type="match status" value="1"/>
</dbReference>
<feature type="compositionally biased region" description="Basic and acidic residues" evidence="9">
    <location>
        <begin position="151"/>
        <end position="167"/>
    </location>
</feature>
<sequence length="811" mass="87974">MSSFLFGLGLESTVVHSADVKGKEVKQEPQAAAEGSTCQESSASSLSTACATTEQGATCLTADERRSEEMLCEKTRSSPSRVFSAETQCDINPTPEPTASSHQATGSMEEEKQESTLSGTEASEESLQSGCAVEPFRKDAQRPAAFSVSVDKPELLSMDDRPERSRCQDLQSPSTTSPSADAQDALSAMDVDARLLPQSEEEDEDEDDEQMKGHHLDIKQELQAAKPELLLDEMSSSSGFLGSPGEPDNQLAMELGLVPAGRSHGDNLTETDDSLPFDALRSDREKAKRRGSPGRSRVKQGRSSSFPGKRRPRGGGAGRGRGGRSRLKAMASCIDAFLLSMTSDTGLSKEEDDEEDDTMQNTVVLFSNTDKFVLLQVQHFSFAVVCHKKKKLKFPSGAYLYLTPCSCLFQDMCVVCGSFGKGSEGQLLACAQCAQCYHPYCVNSKVGTASVTSIILNLPKRRFKRVIFFRSPRRSSVRAGVVWSASCAKSVGRRRTRPACCSVTTAMSAIIPTAWTLLCTLCRRGAGSANGVCAVSSAAPAHQASTASGRTTTHTAGRAPASSPVRSVGRTSWKRSCCCSVSTATDGSMLFARACTQRMRWSKPPMKGSRAHPARRMFQNPWVSLRMTKPTNRKQISRRQDFLQCTDVMIYFCFLILLPVFSVVESAIMASIKIKEPEPQFYRLEGVWLTESGMSLLRSISMSPLHKRRQRRSRLGTLCCDGGPDGMDMREVEGDGDDGKGCGESMDCESKMEAPGSPDREGGERDAGPEGMGDCDGLKGGADETEDSKKRKRKPYRPGKPPGMLDILTPT</sequence>
<evidence type="ECO:0000259" key="10">
    <source>
        <dbReference type="Pfam" id="PF00628"/>
    </source>
</evidence>
<feature type="compositionally biased region" description="Basic and acidic residues" evidence="9">
    <location>
        <begin position="18"/>
        <end position="27"/>
    </location>
</feature>
<reference evidence="11" key="4">
    <citation type="submission" date="2025-09" db="UniProtKB">
        <authorList>
            <consortium name="Ensembl"/>
        </authorList>
    </citation>
    <scope>IDENTIFICATION</scope>
    <source>
        <strain evidence="11">JP 163 A</strain>
    </source>
</reference>
<feature type="region of interest" description="Disordered" evidence="9">
    <location>
        <begin position="716"/>
        <end position="811"/>
    </location>
</feature>
<dbReference type="PANTHER" id="PTHR45888">
    <property type="entry name" value="HL01030P-RELATED"/>
    <property type="match status" value="1"/>
</dbReference>
<evidence type="ECO:0000256" key="1">
    <source>
        <dbReference type="ARBA" id="ARBA00004123"/>
    </source>
</evidence>
<evidence type="ECO:0000256" key="8">
    <source>
        <dbReference type="ARBA" id="ARBA00023242"/>
    </source>
</evidence>
<proteinExistence type="predicted"/>
<dbReference type="GO" id="GO:0042800">
    <property type="term" value="F:histone H3K4 methyltransferase activity"/>
    <property type="evidence" value="ECO:0007669"/>
    <property type="project" value="TreeGrafter"/>
</dbReference>
<evidence type="ECO:0000256" key="4">
    <source>
        <dbReference type="ARBA" id="ARBA00022771"/>
    </source>
</evidence>
<evidence type="ECO:0000256" key="5">
    <source>
        <dbReference type="ARBA" id="ARBA00022833"/>
    </source>
</evidence>
<name>A0A3B5QVN9_XIPMA</name>
<reference evidence="12" key="1">
    <citation type="submission" date="2012-01" db="EMBL/GenBank/DDBJ databases">
        <authorList>
            <person name="Walter R."/>
            <person name="Schartl M."/>
            <person name="Warren W."/>
        </authorList>
    </citation>
    <scope>NUCLEOTIDE SEQUENCE [LARGE SCALE GENOMIC DNA]</scope>
    <source>
        <strain evidence="12">JP 163 A</strain>
    </source>
</reference>
<comment type="subcellular location">
    <subcellularLocation>
        <location evidence="1">Nucleus</location>
    </subcellularLocation>
</comment>
<evidence type="ECO:0000256" key="9">
    <source>
        <dbReference type="SAM" id="MobiDB-lite"/>
    </source>
</evidence>
<evidence type="ECO:0000313" key="12">
    <source>
        <dbReference type="Proteomes" id="UP000002852"/>
    </source>
</evidence>
<keyword evidence="3" id="KW-0677">Repeat</keyword>
<evidence type="ECO:0000313" key="11">
    <source>
        <dbReference type="Ensembl" id="ENSXMAP00000035304.1"/>
    </source>
</evidence>
<feature type="compositionally biased region" description="Basic and acidic residues" evidence="9">
    <location>
        <begin position="727"/>
        <end position="741"/>
    </location>
</feature>
<feature type="compositionally biased region" description="Polar residues" evidence="9">
    <location>
        <begin position="77"/>
        <end position="106"/>
    </location>
</feature>
<dbReference type="InParanoid" id="A0A3B5QVN9"/>
<dbReference type="AlphaFoldDB" id="A0A3B5QVN9"/>
<reference evidence="12" key="2">
    <citation type="journal article" date="2013" name="Nat. Genet.">
        <title>The genome of the platyfish, Xiphophorus maculatus, provides insights into evolutionary adaptation and several complex traits.</title>
        <authorList>
            <person name="Schartl M."/>
            <person name="Walter R.B."/>
            <person name="Shen Y."/>
            <person name="Garcia T."/>
            <person name="Catchen J."/>
            <person name="Amores A."/>
            <person name="Braasch I."/>
            <person name="Chalopin D."/>
            <person name="Volff J.N."/>
            <person name="Lesch K.P."/>
            <person name="Bisazza A."/>
            <person name="Minx P."/>
            <person name="Hillier L."/>
            <person name="Wilson R.K."/>
            <person name="Fuerstenberg S."/>
            <person name="Boore J."/>
            <person name="Searle S."/>
            <person name="Postlethwait J.H."/>
            <person name="Warren W.C."/>
        </authorList>
    </citation>
    <scope>NUCLEOTIDE SEQUENCE [LARGE SCALE GENOMIC DNA]</scope>
    <source>
        <strain evidence="12">JP 163 A</strain>
    </source>
</reference>
<evidence type="ECO:0000256" key="6">
    <source>
        <dbReference type="ARBA" id="ARBA00023015"/>
    </source>
</evidence>
<keyword evidence="8" id="KW-0539">Nucleus</keyword>
<dbReference type="Proteomes" id="UP000002852">
    <property type="component" value="Unassembled WGS sequence"/>
</dbReference>
<feature type="region of interest" description="Disordered" evidence="9">
    <location>
        <begin position="544"/>
        <end position="567"/>
    </location>
</feature>
<keyword evidence="6" id="KW-0805">Transcription regulation</keyword>
<feature type="compositionally biased region" description="Polar residues" evidence="9">
    <location>
        <begin position="544"/>
        <end position="555"/>
    </location>
</feature>
<feature type="compositionally biased region" description="Basic and acidic residues" evidence="9">
    <location>
        <begin position="210"/>
        <end position="220"/>
    </location>
</feature>
<dbReference type="Ensembl" id="ENSXMAT00000033672.1">
    <property type="protein sequence ID" value="ENSXMAP00000035304.1"/>
    <property type="gene ID" value="ENSXMAG00000025604.1"/>
</dbReference>
<feature type="compositionally biased region" description="Polar residues" evidence="9">
    <location>
        <begin position="168"/>
        <end position="180"/>
    </location>
</feature>
<feature type="region of interest" description="Disordered" evidence="9">
    <location>
        <begin position="17"/>
        <end position="47"/>
    </location>
</feature>
<organism evidence="11 12">
    <name type="scientific">Xiphophorus maculatus</name>
    <name type="common">Southern platyfish</name>
    <name type="synonym">Platypoecilus maculatus</name>
    <dbReference type="NCBI Taxonomy" id="8083"/>
    <lineage>
        <taxon>Eukaryota</taxon>
        <taxon>Metazoa</taxon>
        <taxon>Chordata</taxon>
        <taxon>Craniata</taxon>
        <taxon>Vertebrata</taxon>
        <taxon>Euteleostomi</taxon>
        <taxon>Actinopterygii</taxon>
        <taxon>Neopterygii</taxon>
        <taxon>Teleostei</taxon>
        <taxon>Neoteleostei</taxon>
        <taxon>Acanthomorphata</taxon>
        <taxon>Ovalentaria</taxon>
        <taxon>Atherinomorphae</taxon>
        <taxon>Cyprinodontiformes</taxon>
        <taxon>Poeciliidae</taxon>
        <taxon>Poeciliinae</taxon>
        <taxon>Xiphophorus</taxon>
    </lineage>
</organism>
<dbReference type="GO" id="GO:0045944">
    <property type="term" value="P:positive regulation of transcription by RNA polymerase II"/>
    <property type="evidence" value="ECO:0007669"/>
    <property type="project" value="TreeGrafter"/>
</dbReference>